<dbReference type="SUPFAM" id="SSF51735">
    <property type="entry name" value="NAD(P)-binding Rossmann-fold domains"/>
    <property type="match status" value="1"/>
</dbReference>
<dbReference type="PRINTS" id="PR00081">
    <property type="entry name" value="GDHRDH"/>
</dbReference>
<dbReference type="GO" id="GO:0030497">
    <property type="term" value="P:fatty acid elongation"/>
    <property type="evidence" value="ECO:0007669"/>
    <property type="project" value="TreeGrafter"/>
</dbReference>
<comment type="similarity">
    <text evidence="1">Belongs to the short-chain dehydrogenases/reductases (SDR) family.</text>
</comment>
<dbReference type="GO" id="GO:0050574">
    <property type="term" value="F:2-(R)-hydroxypropyl-CoM dehydrogenase activity"/>
    <property type="evidence" value="ECO:0007669"/>
    <property type="project" value="UniProtKB-EC"/>
</dbReference>
<dbReference type="Gene3D" id="3.40.50.720">
    <property type="entry name" value="NAD(P)-binding Rossmann-like Domain"/>
    <property type="match status" value="2"/>
</dbReference>
<dbReference type="Proteomes" id="UP000255239">
    <property type="component" value="Unassembled WGS sequence"/>
</dbReference>
<dbReference type="PANTHER" id="PTHR42760:SF123">
    <property type="entry name" value="OXIDOREDUCTASE"/>
    <property type="match status" value="1"/>
</dbReference>
<organism evidence="2 3">
    <name type="scientific">Klebsiella pneumoniae</name>
    <dbReference type="NCBI Taxonomy" id="573"/>
    <lineage>
        <taxon>Bacteria</taxon>
        <taxon>Pseudomonadati</taxon>
        <taxon>Pseudomonadota</taxon>
        <taxon>Gammaproteobacteria</taxon>
        <taxon>Enterobacterales</taxon>
        <taxon>Enterobacteriaceae</taxon>
        <taxon>Klebsiella/Raoultella group</taxon>
        <taxon>Klebsiella</taxon>
        <taxon>Klebsiella pneumoniae complex</taxon>
    </lineage>
</organism>
<proteinExistence type="inferred from homology"/>
<dbReference type="PANTHER" id="PTHR42760">
    <property type="entry name" value="SHORT-CHAIN DEHYDROGENASES/REDUCTASES FAMILY MEMBER"/>
    <property type="match status" value="1"/>
</dbReference>
<dbReference type="InterPro" id="IPR002347">
    <property type="entry name" value="SDR_fam"/>
</dbReference>
<sequence>MRNLSPARARRHKEAKCVLPIKSSSSTGAAQGIGRQTAEQAAAEGAALLLIDRSSYVHELAATLAQSAVWCWRWRRIWKRGKYRAGVCRRGRSFWPYRRADQQRWGHHLARPFAEYQPEQIEKEIRRSLFPTLWGCRAALPWMLKQGKGSIVNISSVATAGVNRVPYSAAKGGVNALNPVDCHGVQR</sequence>
<evidence type="ECO:0000256" key="1">
    <source>
        <dbReference type="ARBA" id="ARBA00006484"/>
    </source>
</evidence>
<evidence type="ECO:0000313" key="2">
    <source>
        <dbReference type="EMBL" id="STV58943.1"/>
    </source>
</evidence>
<dbReference type="EC" id="1.1.1.268" evidence="2"/>
<dbReference type="AlphaFoldDB" id="A0A378C1V9"/>
<accession>A0A378C1V9</accession>
<protein>
    <submittedName>
        <fullName evidence="2">1,2-dihydroxycyclohexa-3,5-diene-1-carboxylate dehydrogenase</fullName>
        <ecNumber evidence="2">1.1.1.268</ecNumber>
    </submittedName>
</protein>
<dbReference type="InterPro" id="IPR036291">
    <property type="entry name" value="NAD(P)-bd_dom_sf"/>
</dbReference>
<gene>
    <name evidence="2" type="primary">xecD</name>
    <name evidence="2" type="ORF">NCTC11679_02526</name>
</gene>
<dbReference type="EMBL" id="UGMG01000001">
    <property type="protein sequence ID" value="STV58943.1"/>
    <property type="molecule type" value="Genomic_DNA"/>
</dbReference>
<reference evidence="2 3" key="1">
    <citation type="submission" date="2018-06" db="EMBL/GenBank/DDBJ databases">
        <authorList>
            <consortium name="Pathogen Informatics"/>
            <person name="Doyle S."/>
        </authorList>
    </citation>
    <scope>NUCLEOTIDE SEQUENCE [LARGE SCALE GENOMIC DNA]</scope>
    <source>
        <strain evidence="2 3">NCTC11679</strain>
    </source>
</reference>
<dbReference type="Pfam" id="PF00106">
    <property type="entry name" value="adh_short"/>
    <property type="match status" value="1"/>
</dbReference>
<evidence type="ECO:0000313" key="3">
    <source>
        <dbReference type="Proteomes" id="UP000255239"/>
    </source>
</evidence>
<name>A0A378C1V9_KLEPN</name>
<keyword evidence="2" id="KW-0560">Oxidoreductase</keyword>